<dbReference type="GO" id="GO:0016491">
    <property type="term" value="F:oxidoreductase activity"/>
    <property type="evidence" value="ECO:0007669"/>
    <property type="project" value="InterPro"/>
</dbReference>
<dbReference type="PRINTS" id="PR00469">
    <property type="entry name" value="PNDRDTASEII"/>
</dbReference>
<evidence type="ECO:0000313" key="3">
    <source>
        <dbReference type="Proteomes" id="UP000002043"/>
    </source>
</evidence>
<accession>D3SPE0</accession>
<dbReference type="EMBL" id="CP001931">
    <property type="protein sequence ID" value="ADC89027.1"/>
    <property type="molecule type" value="Genomic_DNA"/>
</dbReference>
<dbReference type="PROSITE" id="PS51257">
    <property type="entry name" value="PROKAR_LIPOPROTEIN"/>
    <property type="match status" value="1"/>
</dbReference>
<dbReference type="RefSeq" id="WP_012991434.1">
    <property type="nucleotide sequence ID" value="NC_013894.1"/>
</dbReference>
<dbReference type="KEGG" id="tal:Thal_0392"/>
<dbReference type="eggNOG" id="COG0492">
    <property type="taxonomic scope" value="Bacteria"/>
</dbReference>
<gene>
    <name evidence="2" type="ordered locus">Thal_0392</name>
</gene>
<dbReference type="HOGENOM" id="CLU_068376_2_0_0"/>
<feature type="domain" description="FAD/NAD(P)-binding" evidence="1">
    <location>
        <begin position="3"/>
        <end position="132"/>
    </location>
</feature>
<dbReference type="InterPro" id="IPR036188">
    <property type="entry name" value="FAD/NAD-bd_sf"/>
</dbReference>
<organism evidence="2 3">
    <name type="scientific">Thermocrinis albus (strain DSM 14484 / JCM 11386 / HI 11/12)</name>
    <dbReference type="NCBI Taxonomy" id="638303"/>
    <lineage>
        <taxon>Bacteria</taxon>
        <taxon>Pseudomonadati</taxon>
        <taxon>Aquificota</taxon>
        <taxon>Aquificia</taxon>
        <taxon>Aquificales</taxon>
        <taxon>Aquificaceae</taxon>
        <taxon>Thermocrinis</taxon>
    </lineage>
</organism>
<dbReference type="AlphaFoldDB" id="D3SPE0"/>
<reference evidence="3" key="1">
    <citation type="journal article" date="2010" name="Stand. Genomic Sci.">
        <title>Complete genome sequence of Thermocrinis albus type strain (HI 11/12T).</title>
        <authorList>
            <person name="Wirth R."/>
            <person name="Sikorski J."/>
            <person name="Brambilla E."/>
            <person name="Misra M."/>
            <person name="Lapidus A."/>
            <person name="Copeland A."/>
            <person name="Nolan M."/>
            <person name="Lucas S."/>
            <person name="Chen F."/>
            <person name="Tice H."/>
            <person name="Cheng J.F."/>
            <person name="Han C."/>
            <person name="Detter J.C."/>
            <person name="Tapia R."/>
            <person name="Bruce D."/>
            <person name="Goodwin L."/>
            <person name="Pitluck S."/>
            <person name="Pati A."/>
            <person name="Anderson I."/>
            <person name="Ivanova N."/>
            <person name="Mavromatis K."/>
            <person name="Mikhailova N."/>
            <person name="Chen A."/>
            <person name="Palaniappan K."/>
            <person name="Bilek Y."/>
            <person name="Hader T."/>
            <person name="Land M."/>
            <person name="Hauser L."/>
            <person name="Chang Y.J."/>
            <person name="Jeffries C.D."/>
            <person name="Tindall B.J."/>
            <person name="Rohde M."/>
            <person name="Goker M."/>
            <person name="Bristow J."/>
            <person name="Eisen J.A."/>
            <person name="Markowitz V."/>
            <person name="Hugenholtz P."/>
            <person name="Kyrpides N.C."/>
            <person name="Klenk H.P."/>
        </authorList>
    </citation>
    <scope>NUCLEOTIDE SEQUENCE [LARGE SCALE GENOMIC DNA]</scope>
    <source>
        <strain evidence="3">DSM 14484 / JCM 11386 / HI 11/12</strain>
    </source>
</reference>
<dbReference type="InterPro" id="IPR023753">
    <property type="entry name" value="FAD/NAD-binding_dom"/>
</dbReference>
<dbReference type="STRING" id="638303.Thal_0392"/>
<dbReference type="OrthoDB" id="5345169at2"/>
<dbReference type="Pfam" id="PF07992">
    <property type="entry name" value="Pyr_redox_2"/>
    <property type="match status" value="1"/>
</dbReference>
<name>D3SPE0_THEAH</name>
<evidence type="ECO:0000259" key="1">
    <source>
        <dbReference type="Pfam" id="PF07992"/>
    </source>
</evidence>
<dbReference type="Proteomes" id="UP000002043">
    <property type="component" value="Chromosome"/>
</dbReference>
<keyword evidence="3" id="KW-1185">Reference proteome</keyword>
<evidence type="ECO:0000313" key="2">
    <source>
        <dbReference type="EMBL" id="ADC89027.1"/>
    </source>
</evidence>
<protein>
    <recommendedName>
        <fullName evidence="1">FAD/NAD(P)-binding domain-containing protein</fullName>
    </recommendedName>
</protein>
<dbReference type="SUPFAM" id="SSF51905">
    <property type="entry name" value="FAD/NAD(P)-binding domain"/>
    <property type="match status" value="1"/>
</dbReference>
<sequence length="201" mass="22098">MKYDVIVVGGGASGLSCILTLVSSRSRGWAWAENRKYALFDTNGSDLYKAYLKNVPGVEPKTGSQLIEFIRKQIQEWGGAEFFQEKVSRIERTEDGWKLSTELGKEYEASFVVLATGFHSFDIEVKGADIQVVENPRSPKPGRIMIKHVDFEVAPNLFVTGTLAGLSSHFTSCAGSGVEVAAEILSRMAGKRIVIHDVPQE</sequence>
<proteinExistence type="predicted"/>
<dbReference type="Gene3D" id="3.50.50.60">
    <property type="entry name" value="FAD/NAD(P)-binding domain"/>
    <property type="match status" value="1"/>
</dbReference>